<protein>
    <submittedName>
        <fullName evidence="2">Uncharacterized protein</fullName>
    </submittedName>
</protein>
<comment type="caution">
    <text evidence="2">The sequence shown here is derived from an EMBL/GenBank/DDBJ whole genome shotgun (WGS) entry which is preliminary data.</text>
</comment>
<evidence type="ECO:0000313" key="2">
    <source>
        <dbReference type="EMBL" id="RBW69390.1"/>
    </source>
</evidence>
<feature type="transmembrane region" description="Helical" evidence="1">
    <location>
        <begin position="66"/>
        <end position="87"/>
    </location>
</feature>
<accession>A0A366XSN5</accession>
<proteinExistence type="predicted"/>
<evidence type="ECO:0000313" key="3">
    <source>
        <dbReference type="Proteomes" id="UP000253314"/>
    </source>
</evidence>
<dbReference type="RefSeq" id="WP_113806361.1">
    <property type="nucleotide sequence ID" value="NZ_QOCW01000011.1"/>
</dbReference>
<reference evidence="2 3" key="1">
    <citation type="submission" date="2018-07" db="EMBL/GenBank/DDBJ databases">
        <title>Lottiidibacillus patelloidae gen. nov., sp. nov., isolated from the intestinal tract of a marine limpet and the reclassification of B. taeanensis BH030017T, B. algicola KMM 3737T and B. hwajinpoensis SW-72T as genus Lottiidibacillus.</title>
        <authorList>
            <person name="Liu R."/>
            <person name="Huang Z."/>
        </authorList>
    </citation>
    <scope>NUCLEOTIDE SEQUENCE [LARGE SCALE GENOMIC DNA]</scope>
    <source>
        <strain evidence="2 3">BH030017</strain>
    </source>
</reference>
<gene>
    <name evidence="2" type="ORF">DS031_12205</name>
</gene>
<keyword evidence="3" id="KW-1185">Reference proteome</keyword>
<organism evidence="2 3">
    <name type="scientific">Bacillus taeanensis</name>
    <dbReference type="NCBI Taxonomy" id="273032"/>
    <lineage>
        <taxon>Bacteria</taxon>
        <taxon>Bacillati</taxon>
        <taxon>Bacillota</taxon>
        <taxon>Bacilli</taxon>
        <taxon>Bacillales</taxon>
        <taxon>Bacillaceae</taxon>
        <taxon>Bacillus</taxon>
    </lineage>
</organism>
<keyword evidence="1" id="KW-1133">Transmembrane helix</keyword>
<sequence>MNTKVKKGIFWGGIIASMILVISVFHNLFGGLTALAAHPHGPRGMSPHGGFGNQHIMGYHHGGFSWLWFLFFLILAIVVLVLVVKWLRKKSKVSSMQQFIDTSLMSSYRPFTNERESILDQWEKNLNKKENG</sequence>
<keyword evidence="1" id="KW-0472">Membrane</keyword>
<evidence type="ECO:0000256" key="1">
    <source>
        <dbReference type="SAM" id="Phobius"/>
    </source>
</evidence>
<keyword evidence="1" id="KW-0812">Transmembrane</keyword>
<dbReference type="OrthoDB" id="2878405at2"/>
<dbReference type="EMBL" id="QOCW01000011">
    <property type="protein sequence ID" value="RBW69390.1"/>
    <property type="molecule type" value="Genomic_DNA"/>
</dbReference>
<feature type="transmembrane region" description="Helical" evidence="1">
    <location>
        <begin position="9"/>
        <end position="29"/>
    </location>
</feature>
<name>A0A366XSN5_9BACI</name>
<dbReference type="AlphaFoldDB" id="A0A366XSN5"/>
<dbReference type="Proteomes" id="UP000253314">
    <property type="component" value="Unassembled WGS sequence"/>
</dbReference>